<dbReference type="PhylomeDB" id="A0A0G4EP47"/>
<feature type="region of interest" description="Disordered" evidence="1">
    <location>
        <begin position="78"/>
        <end position="102"/>
    </location>
</feature>
<keyword evidence="2" id="KW-1133">Transmembrane helix</keyword>
<feature type="region of interest" description="Disordered" evidence="1">
    <location>
        <begin position="1"/>
        <end position="28"/>
    </location>
</feature>
<feature type="compositionally biased region" description="Low complexity" evidence="1">
    <location>
        <begin position="78"/>
        <end position="88"/>
    </location>
</feature>
<protein>
    <submittedName>
        <fullName evidence="3">Uncharacterized protein</fullName>
    </submittedName>
</protein>
<dbReference type="Proteomes" id="UP000041254">
    <property type="component" value="Unassembled WGS sequence"/>
</dbReference>
<dbReference type="EMBL" id="CDMY01000279">
    <property type="protein sequence ID" value="CEL99399.1"/>
    <property type="molecule type" value="Genomic_DNA"/>
</dbReference>
<feature type="compositionally biased region" description="Basic and acidic residues" evidence="1">
    <location>
        <begin position="1"/>
        <end position="14"/>
    </location>
</feature>
<sequence length="701" mass="76205">MPDDFGQRGRHPDSSMRPLKHSGLPNIPSFSGSTEDRFSIFLASGKFILRFYHTSVSSDSSLAIADIAEGHFHPVASPAAMAASSSDAKPGGGRASESDEERQRRAEREIRFWVNAPPGLISIVMAFLPINLLIQLQLPPLMWQHAARKQHHLTISAADDHERSFWQRITIDVVKEWATHLRQLTSMILRHPVRFPMWCFDVFVAIIEGHIAGRRAANIQGGTLHTITIKKGVRLTGTARQSVARTNPPLPAPLDPFPTLNALETIEGLTREHRQLADRHCLVPSLATVRQEGWWADGYLLGRLITSSRSLRCVDGSLDGEGWADVLERIPAAPAGQLKGGLLAQLESIGTIVVNDAEHDEDDLAGIERLQEVLVARGCRRSLKQLHVALFAACIDRHSIPILLALDRLVTRCCRADAPLTLTTALVRSGFDLSIFCDNNFPSHPSPSLKTMIQQLAQQATSVAYTFTQDGLTDPHTSPSPSAIEMAKTLSFDKATEVVVEDAPGFHLPATTPPPHPAIITHMQPFPKASGLEVWSKLSGAAAARLFASKMPKELTSVHIGFMSGGERLGVLTALGRDRKVGTVKMGDIGVDQLEQLLVGAADGLPTIGRLDFALTLPDGVEDAGSFVRARLSSVVLCIRGLRHVELRVDRTTNEHHGSIEASLAVGTNIEATNIGAFTIKSIRRVNFGGTWVKITAPSDA</sequence>
<evidence type="ECO:0000256" key="1">
    <source>
        <dbReference type="SAM" id="MobiDB-lite"/>
    </source>
</evidence>
<dbReference type="VEuPathDB" id="CryptoDB:Vbra_3020"/>
<keyword evidence="2" id="KW-0812">Transmembrane</keyword>
<organism evidence="3 4">
    <name type="scientific">Vitrella brassicaformis (strain CCMP3155)</name>
    <dbReference type="NCBI Taxonomy" id="1169540"/>
    <lineage>
        <taxon>Eukaryota</taxon>
        <taxon>Sar</taxon>
        <taxon>Alveolata</taxon>
        <taxon>Colpodellida</taxon>
        <taxon>Vitrellaceae</taxon>
        <taxon>Vitrella</taxon>
    </lineage>
</organism>
<proteinExistence type="predicted"/>
<accession>A0A0G4EP47</accession>
<dbReference type="InParanoid" id="A0A0G4EP47"/>
<evidence type="ECO:0000313" key="3">
    <source>
        <dbReference type="EMBL" id="CEL99399.1"/>
    </source>
</evidence>
<keyword evidence="4" id="KW-1185">Reference proteome</keyword>
<keyword evidence="2" id="KW-0472">Membrane</keyword>
<name>A0A0G4EP47_VITBC</name>
<evidence type="ECO:0000313" key="4">
    <source>
        <dbReference type="Proteomes" id="UP000041254"/>
    </source>
</evidence>
<gene>
    <name evidence="3" type="ORF">Vbra_3020</name>
</gene>
<evidence type="ECO:0000256" key="2">
    <source>
        <dbReference type="SAM" id="Phobius"/>
    </source>
</evidence>
<reference evidence="3 4" key="1">
    <citation type="submission" date="2014-11" db="EMBL/GenBank/DDBJ databases">
        <authorList>
            <person name="Zhu J."/>
            <person name="Qi W."/>
            <person name="Song R."/>
        </authorList>
    </citation>
    <scope>NUCLEOTIDE SEQUENCE [LARGE SCALE GENOMIC DNA]</scope>
</reference>
<dbReference type="AlphaFoldDB" id="A0A0G4EP47"/>
<feature type="transmembrane region" description="Helical" evidence="2">
    <location>
        <begin position="112"/>
        <end position="134"/>
    </location>
</feature>